<evidence type="ECO:0000256" key="4">
    <source>
        <dbReference type="ARBA" id="ARBA00022960"/>
    </source>
</evidence>
<feature type="transmembrane region" description="Helical" evidence="9">
    <location>
        <begin position="358"/>
        <end position="378"/>
    </location>
</feature>
<evidence type="ECO:0000313" key="10">
    <source>
        <dbReference type="EMBL" id="AIJ34523.1"/>
    </source>
</evidence>
<proteinExistence type="predicted"/>
<dbReference type="STRING" id="156978.CIMIT_12105"/>
<keyword evidence="7 9" id="KW-0472">Membrane</keyword>
<reference evidence="10 12" key="1">
    <citation type="submission" date="2014-08" db="EMBL/GenBank/DDBJ databases">
        <title>Complete genome sequence of Corynebacterium imitans DSM 44264, isolated from a five-month-old boy with suspected pharyngeal diphtheria.</title>
        <authorList>
            <person name="Mollmann S."/>
            <person name="Albersmeier A."/>
            <person name="Ruckert C."/>
            <person name="Tauch A."/>
        </authorList>
    </citation>
    <scope>NUCLEOTIDE SEQUENCE [LARGE SCALE GENOMIC DNA]</scope>
    <source>
        <strain evidence="10 12">DSM 44264</strain>
    </source>
</reference>
<evidence type="ECO:0000313" key="13">
    <source>
        <dbReference type="Proteomes" id="UP000215374"/>
    </source>
</evidence>
<feature type="region of interest" description="Disordered" evidence="8">
    <location>
        <begin position="938"/>
        <end position="976"/>
    </location>
</feature>
<evidence type="ECO:0000256" key="3">
    <source>
        <dbReference type="ARBA" id="ARBA00022692"/>
    </source>
</evidence>
<feature type="region of interest" description="Disordered" evidence="8">
    <location>
        <begin position="1077"/>
        <end position="1119"/>
    </location>
</feature>
<evidence type="ECO:0000256" key="1">
    <source>
        <dbReference type="ARBA" id="ARBA00004651"/>
    </source>
</evidence>
<dbReference type="Proteomes" id="UP000215374">
    <property type="component" value="Chromosome 1"/>
</dbReference>
<dbReference type="Pfam" id="PF03023">
    <property type="entry name" value="MurJ"/>
    <property type="match status" value="1"/>
</dbReference>
<dbReference type="CDD" id="cd13973">
    <property type="entry name" value="PK_MviN-like"/>
    <property type="match status" value="1"/>
</dbReference>
<dbReference type="Gene3D" id="1.10.510.10">
    <property type="entry name" value="Transferase(Phosphotransferase) domain 1"/>
    <property type="match status" value="1"/>
</dbReference>
<keyword evidence="6 9" id="KW-1133">Transmembrane helix</keyword>
<comment type="subcellular location">
    <subcellularLocation>
        <location evidence="1">Cell membrane</location>
        <topology evidence="1">Multi-pass membrane protein</topology>
    </subcellularLocation>
</comment>
<dbReference type="EMBL" id="LT906467">
    <property type="protein sequence ID" value="SNV52440.1"/>
    <property type="molecule type" value="Genomic_DNA"/>
</dbReference>
<dbReference type="HOGENOM" id="CLU_006797_0_1_11"/>
<dbReference type="Gene3D" id="3.30.200.20">
    <property type="entry name" value="Phosphorylase Kinase, domain 1"/>
    <property type="match status" value="1"/>
</dbReference>
<dbReference type="PRINTS" id="PR01806">
    <property type="entry name" value="VIRFACTRMVIN"/>
</dbReference>
<feature type="transmembrane region" description="Helical" evidence="9">
    <location>
        <begin position="248"/>
        <end position="268"/>
    </location>
</feature>
<feature type="transmembrane region" description="Helical" evidence="9">
    <location>
        <begin position="203"/>
        <end position="228"/>
    </location>
</feature>
<keyword evidence="2" id="KW-1003">Cell membrane</keyword>
<dbReference type="PANTHER" id="PTHR47019:SF1">
    <property type="entry name" value="LIPID II FLIPPASE MURJ"/>
    <property type="match status" value="1"/>
</dbReference>
<evidence type="ECO:0000313" key="11">
    <source>
        <dbReference type="EMBL" id="SNV52440.1"/>
    </source>
</evidence>
<feature type="transmembrane region" description="Helical" evidence="9">
    <location>
        <begin position="137"/>
        <end position="159"/>
    </location>
</feature>
<keyword evidence="12" id="KW-1185">Reference proteome</keyword>
<feature type="transmembrane region" description="Helical" evidence="9">
    <location>
        <begin position="616"/>
        <end position="642"/>
    </location>
</feature>
<dbReference type="CDD" id="cd13123">
    <property type="entry name" value="MATE_MurJ_like"/>
    <property type="match status" value="1"/>
</dbReference>
<reference evidence="11 13" key="2">
    <citation type="submission" date="2017-06" db="EMBL/GenBank/DDBJ databases">
        <authorList>
            <consortium name="Pathogen Informatics"/>
        </authorList>
    </citation>
    <scope>NUCLEOTIDE SEQUENCE [LARGE SCALE GENOMIC DNA]</scope>
    <source>
        <strain evidence="11 13">NCTC13015</strain>
    </source>
</reference>
<dbReference type="GO" id="GO:0008360">
    <property type="term" value="P:regulation of cell shape"/>
    <property type="evidence" value="ECO:0007669"/>
    <property type="project" value="UniProtKB-KW"/>
</dbReference>
<keyword evidence="4" id="KW-0133">Cell shape</keyword>
<feature type="transmembrane region" description="Helical" evidence="9">
    <location>
        <begin position="575"/>
        <end position="596"/>
    </location>
</feature>
<dbReference type="GO" id="GO:0034204">
    <property type="term" value="P:lipid translocation"/>
    <property type="evidence" value="ECO:0007669"/>
    <property type="project" value="TreeGrafter"/>
</dbReference>
<dbReference type="Proteomes" id="UP000028780">
    <property type="component" value="Chromosome"/>
</dbReference>
<dbReference type="PANTHER" id="PTHR47019">
    <property type="entry name" value="LIPID II FLIPPASE MURJ"/>
    <property type="match status" value="1"/>
</dbReference>
<feature type="transmembrane region" description="Helical" evidence="9">
    <location>
        <begin position="542"/>
        <end position="563"/>
    </location>
</feature>
<dbReference type="InterPro" id="IPR004268">
    <property type="entry name" value="MurJ"/>
</dbReference>
<feature type="compositionally biased region" description="Basic and acidic residues" evidence="8">
    <location>
        <begin position="1097"/>
        <end position="1106"/>
    </location>
</feature>
<feature type="transmembrane region" description="Helical" evidence="9">
    <location>
        <begin position="171"/>
        <end position="191"/>
    </location>
</feature>
<dbReference type="KEGG" id="cii:CIMIT_12105"/>
<accession>A0A076NMI8</accession>
<feature type="transmembrane region" description="Helical" evidence="9">
    <location>
        <begin position="319"/>
        <end position="338"/>
    </location>
</feature>
<evidence type="ECO:0000256" key="9">
    <source>
        <dbReference type="SAM" id="Phobius"/>
    </source>
</evidence>
<feature type="transmembrane region" description="Helical" evidence="9">
    <location>
        <begin position="438"/>
        <end position="458"/>
    </location>
</feature>
<keyword evidence="5" id="KW-0573">Peptidoglycan synthesis</keyword>
<dbReference type="eggNOG" id="COG0728">
    <property type="taxonomic scope" value="Bacteria"/>
</dbReference>
<feature type="transmembrane region" description="Helical" evidence="9">
    <location>
        <begin position="478"/>
        <end position="498"/>
    </location>
</feature>
<evidence type="ECO:0000256" key="5">
    <source>
        <dbReference type="ARBA" id="ARBA00022984"/>
    </source>
</evidence>
<feature type="compositionally biased region" description="Low complexity" evidence="8">
    <location>
        <begin position="958"/>
        <end position="969"/>
    </location>
</feature>
<dbReference type="GO" id="GO:0015648">
    <property type="term" value="F:lipid-linked peptidoglycan transporter activity"/>
    <property type="evidence" value="ECO:0007669"/>
    <property type="project" value="TreeGrafter"/>
</dbReference>
<feature type="transmembrane region" description="Helical" evidence="9">
    <location>
        <begin position="398"/>
        <end position="417"/>
    </location>
</feature>
<sequence>MTQQDDAARAAGLRRRIVTPAPPAPVPKPPAKLQGPAENPEQPDKSMLTTSPKGERTAPAKTADAKDNDAPTKAETTDTIQAVDAPEPAASEQAAPATQTAAVATATRETDTEEAGEEGTSNASVVRATGSMAVATLISRITGFIRTVLIGAALGPAVASAFNTANTLPNIITEIVLGSVLTALVVPVLVRAEKEDEDHGARFIRQLFTLTFTLMAVVSVIAVLAAPWLTRLFLNDAGKVNVVQATSFAYLVLPQIFFYGMFSLFMAILNTKEHFRPGAWAPVANNLVSIAVLLLYMLLPGHLHAAAPASISNPHVALLGLGTTLGVVVQCLIMVPALRKLRIDLRPLWGIDERLKQFGGMALAIITYVAISQAGYIVTTRIASTASEAAPIIYQQHWMLLQVPYGIIGVTLLTAIMPRLSRNAADGDDEAVVRDLTLGTKLTFIALIPIIVFMTALGPDIGHALFAYGNFDGDTARTLGLTISFSAFTLIPYALVMLHLRVFYAREEAWTPTMIIAGITATKIVLSYLAPMVADSTQSVVVLLGAANGFGFIAGALIGAFLLRRKLGTLQAGTVMRTSIWAFAAALVGIAATYLLRWLVRDLAGVDIPGALGRLIGLPSLGFLIEVIILGIIFVIVTGLVLSRSKLPEVQNLGRALARIPGLSRFITPDEEAALEVGEVDPRDMSTQFLASDTFNANPVPPPMSAGVVRGPRLVPGASVSDGRFRLIRDHGATTGARFWQAREVATGAPVALTFVDTTGAAPMAPATPREAALQAAGVARRTRKLANLHHPAVADNIEILSYRTGSLIVADWIEGSSVKAVAESGQTLHTEAVANALAPLAGALAAAHEAGIPLGLDNRQRLRVDTDGHVRLAFPAILPDASGPADADAFASALQLLTTNVNSDALEGITKRTRALVDADAIEDSDFRDLEVALREEANLPAPGEEVTGVDEDLDPAPEAAAEPTTDTTEGEGDSGFAEYVEPVAEDTDDPDELRGGFGSRRLGTVTTVLLSAIAVGAVVLIAALTTSLIGFLSGDDTNSPVTHDSVQQGEQHIEEEATEHVGLPVIISPLTAQPIDAEGQPVGEPGTGDSANDGDTEKPDKDAEGPAATVDGDRTTGWTMARGGGIAYTPPTTAGEVSVEQLLIDTTSDGGPYSVHAIPVDYEGPLTAEALPTLAEGTFHPGQNSVDVDDSGPLRGVFLSLPASEKSDEIQVREVSLIGFTELR</sequence>
<feature type="compositionally biased region" description="Low complexity" evidence="8">
    <location>
        <begin position="84"/>
        <end position="107"/>
    </location>
</feature>
<keyword evidence="3 9" id="KW-0812">Transmembrane</keyword>
<organism evidence="10 12">
    <name type="scientific">Corynebacterium imitans</name>
    <dbReference type="NCBI Taxonomy" id="156978"/>
    <lineage>
        <taxon>Bacteria</taxon>
        <taxon>Bacillati</taxon>
        <taxon>Actinomycetota</taxon>
        <taxon>Actinomycetes</taxon>
        <taxon>Mycobacteriales</taxon>
        <taxon>Corynebacteriaceae</taxon>
        <taxon>Corynebacterium</taxon>
    </lineage>
</organism>
<dbReference type="InterPro" id="IPR051050">
    <property type="entry name" value="Lipid_II_flippase_MurJ/MviN"/>
</dbReference>
<evidence type="ECO:0000256" key="8">
    <source>
        <dbReference type="SAM" id="MobiDB-lite"/>
    </source>
</evidence>
<name>A0A076NMI8_9CORY</name>
<dbReference type="GO" id="GO:0005886">
    <property type="term" value="C:plasma membrane"/>
    <property type="evidence" value="ECO:0007669"/>
    <property type="project" value="UniProtKB-SubCell"/>
</dbReference>
<dbReference type="AlphaFoldDB" id="A0A076NMI8"/>
<dbReference type="EMBL" id="CP009211">
    <property type="protein sequence ID" value="AIJ34523.1"/>
    <property type="molecule type" value="Genomic_DNA"/>
</dbReference>
<dbReference type="GO" id="GO:0009252">
    <property type="term" value="P:peptidoglycan biosynthetic process"/>
    <property type="evidence" value="ECO:0007669"/>
    <property type="project" value="UniProtKB-KW"/>
</dbReference>
<evidence type="ECO:0000256" key="2">
    <source>
        <dbReference type="ARBA" id="ARBA00022475"/>
    </source>
</evidence>
<feature type="compositionally biased region" description="Basic and acidic residues" evidence="8">
    <location>
        <begin position="53"/>
        <end position="76"/>
    </location>
</feature>
<feature type="transmembrane region" description="Helical" evidence="9">
    <location>
        <begin position="510"/>
        <end position="530"/>
    </location>
</feature>
<dbReference type="NCBIfam" id="TIGR01695">
    <property type="entry name" value="murJ_mviN"/>
    <property type="match status" value="1"/>
</dbReference>
<gene>
    <name evidence="11" type="primary">murJ</name>
    <name evidence="10" type="ORF">CIMIT_12105</name>
    <name evidence="11" type="ORF">SAMEA4535761_00054</name>
</gene>
<feature type="region of interest" description="Disordered" evidence="8">
    <location>
        <begin position="1"/>
        <end position="122"/>
    </location>
</feature>
<evidence type="ECO:0000256" key="7">
    <source>
        <dbReference type="ARBA" id="ARBA00023136"/>
    </source>
</evidence>
<evidence type="ECO:0000256" key="6">
    <source>
        <dbReference type="ARBA" id="ARBA00022989"/>
    </source>
</evidence>
<feature type="transmembrane region" description="Helical" evidence="9">
    <location>
        <begin position="1010"/>
        <end position="1034"/>
    </location>
</feature>
<protein>
    <submittedName>
        <fullName evidence="10">Membrane protein</fullName>
    </submittedName>
    <submittedName>
        <fullName evidence="11">Putative virulence factor</fullName>
    </submittedName>
</protein>
<evidence type="ECO:0000313" key="12">
    <source>
        <dbReference type="Proteomes" id="UP000028780"/>
    </source>
</evidence>
<feature type="transmembrane region" description="Helical" evidence="9">
    <location>
        <begin position="280"/>
        <end position="299"/>
    </location>
</feature>
<feature type="compositionally biased region" description="Pro residues" evidence="8">
    <location>
        <begin position="20"/>
        <end position="30"/>
    </location>
</feature>